<evidence type="ECO:0000256" key="1">
    <source>
        <dbReference type="SAM" id="Phobius"/>
    </source>
</evidence>
<dbReference type="EMBL" id="JBJUIK010000002">
    <property type="protein sequence ID" value="KAL3534781.1"/>
    <property type="molecule type" value="Genomic_DNA"/>
</dbReference>
<evidence type="ECO:0000313" key="3">
    <source>
        <dbReference type="Proteomes" id="UP001630127"/>
    </source>
</evidence>
<dbReference type="AlphaFoldDB" id="A0ABD3AUA0"/>
<comment type="caution">
    <text evidence="2">The sequence shown here is derived from an EMBL/GenBank/DDBJ whole genome shotgun (WGS) entry which is preliminary data.</text>
</comment>
<keyword evidence="3" id="KW-1185">Reference proteome</keyword>
<dbReference type="Proteomes" id="UP001630127">
    <property type="component" value="Unassembled WGS sequence"/>
</dbReference>
<keyword evidence="1" id="KW-0472">Membrane</keyword>
<keyword evidence="1" id="KW-0812">Transmembrane</keyword>
<accession>A0ABD3AUA0</accession>
<organism evidence="2 3">
    <name type="scientific">Cinchona calisaya</name>
    <dbReference type="NCBI Taxonomy" id="153742"/>
    <lineage>
        <taxon>Eukaryota</taxon>
        <taxon>Viridiplantae</taxon>
        <taxon>Streptophyta</taxon>
        <taxon>Embryophyta</taxon>
        <taxon>Tracheophyta</taxon>
        <taxon>Spermatophyta</taxon>
        <taxon>Magnoliopsida</taxon>
        <taxon>eudicotyledons</taxon>
        <taxon>Gunneridae</taxon>
        <taxon>Pentapetalae</taxon>
        <taxon>asterids</taxon>
        <taxon>lamiids</taxon>
        <taxon>Gentianales</taxon>
        <taxon>Rubiaceae</taxon>
        <taxon>Cinchonoideae</taxon>
        <taxon>Cinchoneae</taxon>
        <taxon>Cinchona</taxon>
    </lineage>
</organism>
<evidence type="ECO:0000313" key="2">
    <source>
        <dbReference type="EMBL" id="KAL3534781.1"/>
    </source>
</evidence>
<protein>
    <submittedName>
        <fullName evidence="2">Uncharacterized protein</fullName>
    </submittedName>
</protein>
<proteinExistence type="predicted"/>
<feature type="transmembrane region" description="Helical" evidence="1">
    <location>
        <begin position="146"/>
        <end position="165"/>
    </location>
</feature>
<feature type="transmembrane region" description="Helical" evidence="1">
    <location>
        <begin position="31"/>
        <end position="48"/>
    </location>
</feature>
<gene>
    <name evidence="2" type="ORF">ACH5RR_003242</name>
</gene>
<keyword evidence="1" id="KW-1133">Transmembrane helix</keyword>
<reference evidence="2 3" key="1">
    <citation type="submission" date="2024-11" db="EMBL/GenBank/DDBJ databases">
        <title>A near-complete genome assembly of Cinchona calisaya.</title>
        <authorList>
            <person name="Lian D.C."/>
            <person name="Zhao X.W."/>
            <person name="Wei L."/>
        </authorList>
    </citation>
    <scope>NUCLEOTIDE SEQUENCE [LARGE SCALE GENOMIC DNA]</scope>
    <source>
        <tissue evidence="2">Nenye</tissue>
    </source>
</reference>
<sequence>MKKNDNDSVGGKPSASVYLQRTGEGSSPSPLKVLLVVYVFSYLHFGILKEKKVIISRNCLPFEAELNLANLSSVLRKSFRMVNGALEYLETNLGIAENTVLQGNLVGVEDGRPLIAKKFNLQEKIAAAVCPLRLELGIGKRANFELLEKLGLIGGVFMIGTLIMMRKQLRLRLEPAEEPEGLEELEQLYWSARMRIIMRTAYYLQDMHGLNPLVALCLLNSKAISLTDDEFDQKPFFVTSGPNVIVSEYHIFYMTKHNQESTPMLPPNGIGSNVGYNQLEGTSFDLMAKELVTMICPI</sequence>
<name>A0ABD3AUA0_9GENT</name>